<organism evidence="1 2">
    <name type="scientific">Nitrobacter vulgaris</name>
    <dbReference type="NCBI Taxonomy" id="29421"/>
    <lineage>
        <taxon>Bacteria</taxon>
        <taxon>Pseudomonadati</taxon>
        <taxon>Pseudomonadota</taxon>
        <taxon>Alphaproteobacteria</taxon>
        <taxon>Hyphomicrobiales</taxon>
        <taxon>Nitrobacteraceae</taxon>
        <taxon>Nitrobacter</taxon>
    </lineage>
</organism>
<sequence length="65" mass="7386">MRDNPSWCRLRQFRPTDNLLVAVIRQKEFSMPSYAGFGVINGDFVNPLRHGRGEPVRRSIEGVAA</sequence>
<reference evidence="1 2" key="1">
    <citation type="submission" date="2017-02" db="EMBL/GenBank/DDBJ databases">
        <title>Genome sequence of the nitrite-oxidizing bacterium Nitrobacter vulgaris strain Ab1.</title>
        <authorList>
            <person name="Mellbye B.L."/>
            <person name="Davis E.W."/>
            <person name="Spieck E."/>
            <person name="Chang J.H."/>
            <person name="Bottomley P.J."/>
            <person name="Sayavedra-Soto L.A."/>
        </authorList>
    </citation>
    <scope>NUCLEOTIDE SEQUENCE [LARGE SCALE GENOMIC DNA]</scope>
    <source>
        <strain evidence="1 2">Ab1</strain>
    </source>
</reference>
<keyword evidence="2" id="KW-1185">Reference proteome</keyword>
<name>A0A1V4I2S9_NITVU</name>
<evidence type="ECO:0000313" key="2">
    <source>
        <dbReference type="Proteomes" id="UP000189940"/>
    </source>
</evidence>
<protein>
    <submittedName>
        <fullName evidence="1">Uncharacterized protein</fullName>
    </submittedName>
</protein>
<dbReference type="STRING" id="29421.B2M20_03180"/>
<accession>A0A1V4I2S9</accession>
<proteinExistence type="predicted"/>
<gene>
    <name evidence="1" type="ORF">B2M20_03180</name>
</gene>
<dbReference type="Proteomes" id="UP000189940">
    <property type="component" value="Unassembled WGS sequence"/>
</dbReference>
<dbReference type="EMBL" id="MWPQ01000009">
    <property type="protein sequence ID" value="OPH84150.1"/>
    <property type="molecule type" value="Genomic_DNA"/>
</dbReference>
<dbReference type="AlphaFoldDB" id="A0A1V4I2S9"/>
<comment type="caution">
    <text evidence="1">The sequence shown here is derived from an EMBL/GenBank/DDBJ whole genome shotgun (WGS) entry which is preliminary data.</text>
</comment>
<evidence type="ECO:0000313" key="1">
    <source>
        <dbReference type="EMBL" id="OPH84150.1"/>
    </source>
</evidence>